<reference evidence="15" key="1">
    <citation type="journal article" date="2023" name="Plant J.">
        <title>Genome sequences and population genomics provide insights into the demographic history, inbreeding, and mutation load of two 'living fossil' tree species of Dipteronia.</title>
        <authorList>
            <person name="Feng Y."/>
            <person name="Comes H.P."/>
            <person name="Chen J."/>
            <person name="Zhu S."/>
            <person name="Lu R."/>
            <person name="Zhang X."/>
            <person name="Li P."/>
            <person name="Qiu J."/>
            <person name="Olsen K.M."/>
            <person name="Qiu Y."/>
        </authorList>
    </citation>
    <scope>NUCLEOTIDE SEQUENCE</scope>
    <source>
        <strain evidence="15">NBL</strain>
    </source>
</reference>
<evidence type="ECO:0000259" key="14">
    <source>
        <dbReference type="PROSITE" id="PS50072"/>
    </source>
</evidence>
<dbReference type="EC" id="3.1.26.4" evidence="5"/>
<comment type="function">
    <text evidence="2">Endonuclease that specifically degrades the RNA of RNA-DNA hybrids.</text>
</comment>
<dbReference type="SUPFAM" id="SSF50891">
    <property type="entry name" value="Cyclophilin-like"/>
    <property type="match status" value="1"/>
</dbReference>
<evidence type="ECO:0000256" key="1">
    <source>
        <dbReference type="ARBA" id="ARBA00001946"/>
    </source>
</evidence>
<dbReference type="InterPro" id="IPR002130">
    <property type="entry name" value="Cyclophilin-type_PPIase_dom"/>
</dbReference>
<comment type="similarity">
    <text evidence="3">Belongs to the RNase H family.</text>
</comment>
<evidence type="ECO:0000313" key="16">
    <source>
        <dbReference type="Proteomes" id="UP001281410"/>
    </source>
</evidence>
<evidence type="ECO:0000256" key="10">
    <source>
        <dbReference type="ARBA" id="ARBA00022801"/>
    </source>
</evidence>
<dbReference type="Gene3D" id="3.40.970.10">
    <property type="entry name" value="Ribonuclease H1, N-terminal domain"/>
    <property type="match status" value="1"/>
</dbReference>
<keyword evidence="13" id="KW-1133">Transmembrane helix</keyword>
<dbReference type="GO" id="GO:0005737">
    <property type="term" value="C:cytoplasm"/>
    <property type="evidence" value="ECO:0007669"/>
    <property type="project" value="TreeGrafter"/>
</dbReference>
<feature type="compositionally biased region" description="Polar residues" evidence="12">
    <location>
        <begin position="44"/>
        <end position="62"/>
    </location>
</feature>
<dbReference type="GO" id="GO:0006457">
    <property type="term" value="P:protein folding"/>
    <property type="evidence" value="ECO:0007669"/>
    <property type="project" value="TreeGrafter"/>
</dbReference>
<keyword evidence="16" id="KW-1185">Reference proteome</keyword>
<dbReference type="GO" id="GO:0003755">
    <property type="term" value="F:peptidyl-prolyl cis-trans isomerase activity"/>
    <property type="evidence" value="ECO:0007669"/>
    <property type="project" value="InterPro"/>
</dbReference>
<keyword evidence="11" id="KW-0460">Magnesium</keyword>
<evidence type="ECO:0000256" key="6">
    <source>
        <dbReference type="ARBA" id="ARBA00017721"/>
    </source>
</evidence>
<evidence type="ECO:0000256" key="12">
    <source>
        <dbReference type="SAM" id="MobiDB-lite"/>
    </source>
</evidence>
<dbReference type="Gene3D" id="2.40.100.10">
    <property type="entry name" value="Cyclophilin-like"/>
    <property type="match status" value="1"/>
</dbReference>
<dbReference type="InterPro" id="IPR009027">
    <property type="entry name" value="Ribosomal_bL9/RNase_H1_N"/>
</dbReference>
<evidence type="ECO:0000256" key="3">
    <source>
        <dbReference type="ARBA" id="ARBA00005300"/>
    </source>
</evidence>
<feature type="transmembrane region" description="Helical" evidence="13">
    <location>
        <begin position="512"/>
        <end position="530"/>
    </location>
</feature>
<proteinExistence type="inferred from homology"/>
<keyword evidence="13" id="KW-0472">Membrane</keyword>
<accession>A0AAE0AMP0</accession>
<evidence type="ECO:0000256" key="2">
    <source>
        <dbReference type="ARBA" id="ARBA00004065"/>
    </source>
</evidence>
<sequence>MQMALFPWKVYDIEKTSAYYKSLMLEDVVRDDREDAMEEGDASIHQSKTRTILHASRNSNEPASKKRLFDGGDVETPKSKSKTSVPYTIPELYTSIKQLVTEQIKESKERMKSWLREEIGKIAKENKVGDTSTSKQSRESEEKDLDRDDNNRLDEMGQFVNEIYDVFSEKDQTSVETFQKDQTCVHTFEMDQTCVQTFGVEAGLDKQETENVVGDKGGLEAGLDRVESWVHADMGGLDKEETENVVVRHNCDGALLRQYPDNSRELSGSLYRREGDRHCWEATPLQGFNLPSGDTWVYGPWMRHHSWKWNWSFADENFVKKHIGPGIISMAKIGTRGNGSQFFICNAKTEWLDRKQVVFSQLVEGFEVLKAVDKIGSSSGFTSKPVMANGIQAELSDSGLQLLFQGFNNKEFNACLKVCGTQLDLTSVNCFAYMAKKSVYAVFKGRKTGVFNSWPDCHEQVDGFKGASYQKFNTVDEAYEAIRAVQRERLSNHTSGTIEDKVICTELVQTKTVMLVIYIIVVFVIGVTVGKCL</sequence>
<feature type="compositionally biased region" description="Basic and acidic residues" evidence="12">
    <location>
        <begin position="63"/>
        <end position="78"/>
    </location>
</feature>
<comment type="cofactor">
    <cofactor evidence="1">
        <name>Mg(2+)</name>
        <dbReference type="ChEBI" id="CHEBI:18420"/>
    </cofactor>
</comment>
<feature type="compositionally biased region" description="Basic and acidic residues" evidence="12">
    <location>
        <begin position="136"/>
        <end position="153"/>
    </location>
</feature>
<dbReference type="FunFam" id="3.40.970.10:FF:000002">
    <property type="entry name" value="Ribonuclease H"/>
    <property type="match status" value="1"/>
</dbReference>
<protein>
    <recommendedName>
        <fullName evidence="6">Ribonuclease H</fullName>
        <ecNumber evidence="5">3.1.26.4</ecNumber>
    </recommendedName>
</protein>
<evidence type="ECO:0000256" key="13">
    <source>
        <dbReference type="SAM" id="Phobius"/>
    </source>
</evidence>
<feature type="region of interest" description="Disordered" evidence="12">
    <location>
        <begin position="125"/>
        <end position="153"/>
    </location>
</feature>
<gene>
    <name evidence="15" type="ORF">Dsin_014520</name>
</gene>
<keyword evidence="10" id="KW-0378">Hydrolase</keyword>
<dbReference type="InterPro" id="IPR037056">
    <property type="entry name" value="RNase_H1_N_sf"/>
</dbReference>
<evidence type="ECO:0000256" key="8">
    <source>
        <dbReference type="ARBA" id="ARBA00022723"/>
    </source>
</evidence>
<dbReference type="InterPro" id="IPR011320">
    <property type="entry name" value="RNase_H1_N"/>
</dbReference>
<evidence type="ECO:0000256" key="4">
    <source>
        <dbReference type="ARBA" id="ARBA00007365"/>
    </source>
</evidence>
<keyword evidence="8" id="KW-0479">Metal-binding</keyword>
<dbReference type="PRINTS" id="PR00153">
    <property type="entry name" value="CSAPPISMRASE"/>
</dbReference>
<dbReference type="PANTHER" id="PTHR11071">
    <property type="entry name" value="PEPTIDYL-PROLYL CIS-TRANS ISOMERASE"/>
    <property type="match status" value="1"/>
</dbReference>
<evidence type="ECO:0000256" key="11">
    <source>
        <dbReference type="ARBA" id="ARBA00022842"/>
    </source>
</evidence>
<dbReference type="PANTHER" id="PTHR11071:SF552">
    <property type="entry name" value="PEPTIDYL-PROLYL CIS-TRANS ISOMERASE CYP26-1"/>
    <property type="match status" value="1"/>
</dbReference>
<dbReference type="GO" id="GO:0046872">
    <property type="term" value="F:metal ion binding"/>
    <property type="evidence" value="ECO:0007669"/>
    <property type="project" value="UniProtKB-KW"/>
</dbReference>
<dbReference type="PROSITE" id="PS50072">
    <property type="entry name" value="CSA_PPIASE_2"/>
    <property type="match status" value="1"/>
</dbReference>
<evidence type="ECO:0000313" key="15">
    <source>
        <dbReference type="EMBL" id="KAK3220550.1"/>
    </source>
</evidence>
<keyword evidence="13" id="KW-0812">Transmembrane</keyword>
<dbReference type="Pfam" id="PF00160">
    <property type="entry name" value="Pro_isomerase"/>
    <property type="match status" value="1"/>
</dbReference>
<dbReference type="AlphaFoldDB" id="A0AAE0AMP0"/>
<dbReference type="GO" id="GO:0004523">
    <property type="term" value="F:RNA-DNA hybrid ribonuclease activity"/>
    <property type="evidence" value="ECO:0007669"/>
    <property type="project" value="UniProtKB-EC"/>
</dbReference>
<evidence type="ECO:0000256" key="5">
    <source>
        <dbReference type="ARBA" id="ARBA00012180"/>
    </source>
</evidence>
<dbReference type="EMBL" id="JANJYJ010000004">
    <property type="protein sequence ID" value="KAK3220550.1"/>
    <property type="molecule type" value="Genomic_DNA"/>
</dbReference>
<evidence type="ECO:0000256" key="7">
    <source>
        <dbReference type="ARBA" id="ARBA00022722"/>
    </source>
</evidence>
<feature type="domain" description="PPIase cyclophilin-type" evidence="14">
    <location>
        <begin position="251"/>
        <end position="385"/>
    </location>
</feature>
<dbReference type="GO" id="GO:0016018">
    <property type="term" value="F:cyclosporin A binding"/>
    <property type="evidence" value="ECO:0007669"/>
    <property type="project" value="TreeGrafter"/>
</dbReference>
<evidence type="ECO:0000256" key="9">
    <source>
        <dbReference type="ARBA" id="ARBA00022759"/>
    </source>
</evidence>
<organism evidence="15 16">
    <name type="scientific">Dipteronia sinensis</name>
    <dbReference type="NCBI Taxonomy" id="43782"/>
    <lineage>
        <taxon>Eukaryota</taxon>
        <taxon>Viridiplantae</taxon>
        <taxon>Streptophyta</taxon>
        <taxon>Embryophyta</taxon>
        <taxon>Tracheophyta</taxon>
        <taxon>Spermatophyta</taxon>
        <taxon>Magnoliopsida</taxon>
        <taxon>eudicotyledons</taxon>
        <taxon>Gunneridae</taxon>
        <taxon>Pentapetalae</taxon>
        <taxon>rosids</taxon>
        <taxon>malvids</taxon>
        <taxon>Sapindales</taxon>
        <taxon>Sapindaceae</taxon>
        <taxon>Hippocastanoideae</taxon>
        <taxon>Acereae</taxon>
        <taxon>Dipteronia</taxon>
    </lineage>
</organism>
<name>A0AAE0AMP0_9ROSI</name>
<comment type="similarity">
    <text evidence="4">Belongs to the cyclophilin-type PPIase family.</text>
</comment>
<dbReference type="Pfam" id="PF01693">
    <property type="entry name" value="Cauli_VI"/>
    <property type="match status" value="1"/>
</dbReference>
<dbReference type="SUPFAM" id="SSF55658">
    <property type="entry name" value="L9 N-domain-like"/>
    <property type="match status" value="1"/>
</dbReference>
<feature type="region of interest" description="Disordered" evidence="12">
    <location>
        <begin position="39"/>
        <end position="84"/>
    </location>
</feature>
<keyword evidence="9" id="KW-0255">Endonuclease</keyword>
<dbReference type="InterPro" id="IPR029000">
    <property type="entry name" value="Cyclophilin-like_dom_sf"/>
</dbReference>
<dbReference type="Proteomes" id="UP001281410">
    <property type="component" value="Unassembled WGS sequence"/>
</dbReference>
<comment type="caution">
    <text evidence="15">The sequence shown here is derived from an EMBL/GenBank/DDBJ whole genome shotgun (WGS) entry which is preliminary data.</text>
</comment>
<keyword evidence="7" id="KW-0540">Nuclease</keyword>